<accession>A0A9P3LI79</accession>
<dbReference type="AlphaFoldDB" id="A0A9P3LI79"/>
<comment type="caution">
    <text evidence="2">The sequence shown here is derived from an EMBL/GenBank/DDBJ whole genome shotgun (WGS) entry which is preliminary data.</text>
</comment>
<feature type="region of interest" description="Disordered" evidence="1">
    <location>
        <begin position="20"/>
        <end position="40"/>
    </location>
</feature>
<dbReference type="Proteomes" id="UP000703269">
    <property type="component" value="Unassembled WGS sequence"/>
</dbReference>
<evidence type="ECO:0000313" key="3">
    <source>
        <dbReference type="Proteomes" id="UP000703269"/>
    </source>
</evidence>
<dbReference type="EMBL" id="BPQB01000048">
    <property type="protein sequence ID" value="GJE95394.1"/>
    <property type="molecule type" value="Genomic_DNA"/>
</dbReference>
<name>A0A9P3LI79_9APHY</name>
<keyword evidence="3" id="KW-1185">Reference proteome</keyword>
<evidence type="ECO:0000256" key="1">
    <source>
        <dbReference type="SAM" id="MobiDB-lite"/>
    </source>
</evidence>
<protein>
    <submittedName>
        <fullName evidence="2">Uncharacterized protein</fullName>
    </submittedName>
</protein>
<evidence type="ECO:0000313" key="2">
    <source>
        <dbReference type="EMBL" id="GJE95394.1"/>
    </source>
</evidence>
<organism evidence="2 3">
    <name type="scientific">Phanerochaete sordida</name>
    <dbReference type="NCBI Taxonomy" id="48140"/>
    <lineage>
        <taxon>Eukaryota</taxon>
        <taxon>Fungi</taxon>
        <taxon>Dikarya</taxon>
        <taxon>Basidiomycota</taxon>
        <taxon>Agaricomycotina</taxon>
        <taxon>Agaricomycetes</taxon>
        <taxon>Polyporales</taxon>
        <taxon>Phanerochaetaceae</taxon>
        <taxon>Phanerochaete</taxon>
    </lineage>
</organism>
<gene>
    <name evidence="2" type="ORF">PsYK624_115780</name>
</gene>
<proteinExistence type="predicted"/>
<feature type="compositionally biased region" description="Basic and acidic residues" evidence="1">
    <location>
        <begin position="27"/>
        <end position="36"/>
    </location>
</feature>
<reference evidence="2 3" key="1">
    <citation type="submission" date="2021-08" db="EMBL/GenBank/DDBJ databases">
        <title>Draft Genome Sequence of Phanerochaete sordida strain YK-624.</title>
        <authorList>
            <person name="Mori T."/>
            <person name="Dohra H."/>
            <person name="Suzuki T."/>
            <person name="Kawagishi H."/>
            <person name="Hirai H."/>
        </authorList>
    </citation>
    <scope>NUCLEOTIDE SEQUENCE [LARGE SCALE GENOMIC DNA]</scope>
    <source>
        <strain evidence="2 3">YK-624</strain>
    </source>
</reference>
<sequence>MEARYAPLMCQTICASVRAGPPSNWRSEAKQPDRRGCTSRAGRAQVFCSRVRTQHVVRDD</sequence>